<dbReference type="RefSeq" id="XP_022580631.1">
    <property type="nucleotide sequence ID" value="XM_022723192.1"/>
</dbReference>
<name>A0A1L9SG24_9EURO</name>
<evidence type="ECO:0000256" key="1">
    <source>
        <dbReference type="SAM" id="MobiDB-lite"/>
    </source>
</evidence>
<feature type="region of interest" description="Disordered" evidence="1">
    <location>
        <begin position="53"/>
        <end position="110"/>
    </location>
</feature>
<keyword evidence="3" id="KW-1185">Reference proteome</keyword>
<dbReference type="AlphaFoldDB" id="A0A1L9SG24"/>
<dbReference type="Proteomes" id="UP000184188">
    <property type="component" value="Unassembled WGS sequence"/>
</dbReference>
<protein>
    <submittedName>
        <fullName evidence="2">Uncharacterized protein</fullName>
    </submittedName>
</protein>
<gene>
    <name evidence="2" type="ORF">ASPZODRAFT_133119</name>
</gene>
<sequence>MSDSGQMKRVQNECELMQSVLLRTLLVTKTCGCRVMSSCHACLVMEVVIRGKRRNGTCQNRNKSMSNIQGENKKKKRKRNMTNDSTRREKRKEKRRWMACSANPPKQTESLSVDCLVRFQPESSPVEPNHATRK</sequence>
<dbReference type="EMBL" id="KV878343">
    <property type="protein sequence ID" value="OJJ46121.1"/>
    <property type="molecule type" value="Genomic_DNA"/>
</dbReference>
<accession>A0A1L9SG24</accession>
<reference evidence="3" key="1">
    <citation type="journal article" date="2017" name="Genome Biol.">
        <title>Comparative genomics reveals high biological diversity and specific adaptations in the industrially and medically important fungal genus Aspergillus.</title>
        <authorList>
            <person name="de Vries R.P."/>
            <person name="Riley R."/>
            <person name="Wiebenga A."/>
            <person name="Aguilar-Osorio G."/>
            <person name="Amillis S."/>
            <person name="Uchima C.A."/>
            <person name="Anderluh G."/>
            <person name="Asadollahi M."/>
            <person name="Askin M."/>
            <person name="Barry K."/>
            <person name="Battaglia E."/>
            <person name="Bayram O."/>
            <person name="Benocci T."/>
            <person name="Braus-Stromeyer S.A."/>
            <person name="Caldana C."/>
            <person name="Canovas D."/>
            <person name="Cerqueira G.C."/>
            <person name="Chen F."/>
            <person name="Chen W."/>
            <person name="Choi C."/>
            <person name="Clum A."/>
            <person name="Dos Santos R.A."/>
            <person name="Damasio A.R."/>
            <person name="Diallinas G."/>
            <person name="Emri T."/>
            <person name="Fekete E."/>
            <person name="Flipphi M."/>
            <person name="Freyberg S."/>
            <person name="Gallo A."/>
            <person name="Gournas C."/>
            <person name="Habgood R."/>
            <person name="Hainaut M."/>
            <person name="Harispe M.L."/>
            <person name="Henrissat B."/>
            <person name="Hilden K.S."/>
            <person name="Hope R."/>
            <person name="Hossain A."/>
            <person name="Karabika E."/>
            <person name="Karaffa L."/>
            <person name="Karanyi Z."/>
            <person name="Krasevec N."/>
            <person name="Kuo A."/>
            <person name="Kusch H."/>
            <person name="LaButti K."/>
            <person name="Lagendijk E.L."/>
            <person name="Lapidus A."/>
            <person name="Levasseur A."/>
            <person name="Lindquist E."/>
            <person name="Lipzen A."/>
            <person name="Logrieco A.F."/>
            <person name="MacCabe A."/>
            <person name="Maekelae M.R."/>
            <person name="Malavazi I."/>
            <person name="Melin P."/>
            <person name="Meyer V."/>
            <person name="Mielnichuk N."/>
            <person name="Miskei M."/>
            <person name="Molnar A.P."/>
            <person name="Mule G."/>
            <person name="Ngan C.Y."/>
            <person name="Orejas M."/>
            <person name="Orosz E."/>
            <person name="Ouedraogo J.P."/>
            <person name="Overkamp K.M."/>
            <person name="Park H.-S."/>
            <person name="Perrone G."/>
            <person name="Piumi F."/>
            <person name="Punt P.J."/>
            <person name="Ram A.F."/>
            <person name="Ramon A."/>
            <person name="Rauscher S."/>
            <person name="Record E."/>
            <person name="Riano-Pachon D.M."/>
            <person name="Robert V."/>
            <person name="Roehrig J."/>
            <person name="Ruller R."/>
            <person name="Salamov A."/>
            <person name="Salih N.S."/>
            <person name="Samson R.A."/>
            <person name="Sandor E."/>
            <person name="Sanguinetti M."/>
            <person name="Schuetze T."/>
            <person name="Sepcic K."/>
            <person name="Shelest E."/>
            <person name="Sherlock G."/>
            <person name="Sophianopoulou V."/>
            <person name="Squina F.M."/>
            <person name="Sun H."/>
            <person name="Susca A."/>
            <person name="Todd R.B."/>
            <person name="Tsang A."/>
            <person name="Unkles S.E."/>
            <person name="van de Wiele N."/>
            <person name="van Rossen-Uffink D."/>
            <person name="Oliveira J.V."/>
            <person name="Vesth T.C."/>
            <person name="Visser J."/>
            <person name="Yu J.-H."/>
            <person name="Zhou M."/>
            <person name="Andersen M.R."/>
            <person name="Archer D.B."/>
            <person name="Baker S.E."/>
            <person name="Benoit I."/>
            <person name="Brakhage A.A."/>
            <person name="Braus G.H."/>
            <person name="Fischer R."/>
            <person name="Frisvad J.C."/>
            <person name="Goldman G.H."/>
            <person name="Houbraken J."/>
            <person name="Oakley B."/>
            <person name="Pocsi I."/>
            <person name="Scazzocchio C."/>
            <person name="Seiboth B."/>
            <person name="vanKuyk P.A."/>
            <person name="Wortman J."/>
            <person name="Dyer P.S."/>
            <person name="Grigoriev I.V."/>
        </authorList>
    </citation>
    <scope>NUCLEOTIDE SEQUENCE [LARGE SCALE GENOMIC DNA]</scope>
    <source>
        <strain evidence="3">CBS 506.65</strain>
    </source>
</reference>
<feature type="compositionally biased region" description="Basic residues" evidence="1">
    <location>
        <begin position="88"/>
        <end position="97"/>
    </location>
</feature>
<dbReference type="GeneID" id="34609657"/>
<organism evidence="2 3">
    <name type="scientific">Penicilliopsis zonata CBS 506.65</name>
    <dbReference type="NCBI Taxonomy" id="1073090"/>
    <lineage>
        <taxon>Eukaryota</taxon>
        <taxon>Fungi</taxon>
        <taxon>Dikarya</taxon>
        <taxon>Ascomycota</taxon>
        <taxon>Pezizomycotina</taxon>
        <taxon>Eurotiomycetes</taxon>
        <taxon>Eurotiomycetidae</taxon>
        <taxon>Eurotiales</taxon>
        <taxon>Aspergillaceae</taxon>
        <taxon>Penicilliopsis</taxon>
    </lineage>
</organism>
<feature type="compositionally biased region" description="Polar residues" evidence="1">
    <location>
        <begin position="56"/>
        <end position="70"/>
    </location>
</feature>
<dbReference type="VEuPathDB" id="FungiDB:ASPZODRAFT_133119"/>
<evidence type="ECO:0000313" key="3">
    <source>
        <dbReference type="Proteomes" id="UP000184188"/>
    </source>
</evidence>
<evidence type="ECO:0000313" key="2">
    <source>
        <dbReference type="EMBL" id="OJJ46121.1"/>
    </source>
</evidence>
<proteinExistence type="predicted"/>